<gene>
    <name evidence="2" type="ORF">GCM10009575_032430</name>
</gene>
<evidence type="ECO:0000313" key="3">
    <source>
        <dbReference type="Proteomes" id="UP001500418"/>
    </source>
</evidence>
<feature type="region of interest" description="Disordered" evidence="1">
    <location>
        <begin position="42"/>
        <end position="65"/>
    </location>
</feature>
<evidence type="ECO:0000313" key="2">
    <source>
        <dbReference type="EMBL" id="GAA0929561.1"/>
    </source>
</evidence>
<dbReference type="EMBL" id="BAAAID010000017">
    <property type="protein sequence ID" value="GAA0929561.1"/>
    <property type="molecule type" value="Genomic_DNA"/>
</dbReference>
<keyword evidence="3" id="KW-1185">Reference proteome</keyword>
<sequence>MRRPEHLTDTERKLLTEVGERCPALASITEYGRRLAALLRDRSVTEPNLSQSPRRMTQPYRGLSW</sequence>
<feature type="compositionally biased region" description="Polar residues" evidence="1">
    <location>
        <begin position="45"/>
        <end position="55"/>
    </location>
</feature>
<organism evidence="2 3">
    <name type="scientific">Streptomyces rhizosphaericus</name>
    <dbReference type="NCBI Taxonomy" id="114699"/>
    <lineage>
        <taxon>Bacteria</taxon>
        <taxon>Bacillati</taxon>
        <taxon>Actinomycetota</taxon>
        <taxon>Actinomycetes</taxon>
        <taxon>Kitasatosporales</taxon>
        <taxon>Streptomycetaceae</taxon>
        <taxon>Streptomyces</taxon>
        <taxon>Streptomyces violaceusniger group</taxon>
    </lineage>
</organism>
<dbReference type="Proteomes" id="UP001500418">
    <property type="component" value="Unassembled WGS sequence"/>
</dbReference>
<comment type="caution">
    <text evidence="2">The sequence shown here is derived from an EMBL/GenBank/DDBJ whole genome shotgun (WGS) entry which is preliminary data.</text>
</comment>
<name>A0ABP4A1N2_9ACTN</name>
<accession>A0ABP4A1N2</accession>
<evidence type="ECO:0000256" key="1">
    <source>
        <dbReference type="SAM" id="MobiDB-lite"/>
    </source>
</evidence>
<protein>
    <submittedName>
        <fullName evidence="2">Uncharacterized protein</fullName>
    </submittedName>
</protein>
<reference evidence="3" key="1">
    <citation type="journal article" date="2019" name="Int. J. Syst. Evol. Microbiol.">
        <title>The Global Catalogue of Microorganisms (GCM) 10K type strain sequencing project: providing services to taxonomists for standard genome sequencing and annotation.</title>
        <authorList>
            <consortium name="The Broad Institute Genomics Platform"/>
            <consortium name="The Broad Institute Genome Sequencing Center for Infectious Disease"/>
            <person name="Wu L."/>
            <person name="Ma J."/>
        </authorList>
    </citation>
    <scope>NUCLEOTIDE SEQUENCE [LARGE SCALE GENOMIC DNA]</scope>
    <source>
        <strain evidence="3">JCM 11444</strain>
    </source>
</reference>
<proteinExistence type="predicted"/>